<evidence type="ECO:0000256" key="1">
    <source>
        <dbReference type="ARBA" id="ARBA00000900"/>
    </source>
</evidence>
<dbReference type="PANTHER" id="PTHR46905">
    <property type="entry name" value="RING-H2 FINGER PROTEIN ATL78"/>
    <property type="match status" value="1"/>
</dbReference>
<organism evidence="14 15">
    <name type="scientific">Deinandra increscens subsp. villosa</name>
    <dbReference type="NCBI Taxonomy" id="3103831"/>
    <lineage>
        <taxon>Eukaryota</taxon>
        <taxon>Viridiplantae</taxon>
        <taxon>Streptophyta</taxon>
        <taxon>Embryophyta</taxon>
        <taxon>Tracheophyta</taxon>
        <taxon>Spermatophyta</taxon>
        <taxon>Magnoliopsida</taxon>
        <taxon>eudicotyledons</taxon>
        <taxon>Gunneridae</taxon>
        <taxon>Pentapetalae</taxon>
        <taxon>asterids</taxon>
        <taxon>campanulids</taxon>
        <taxon>Asterales</taxon>
        <taxon>Asteraceae</taxon>
        <taxon>Asteroideae</taxon>
        <taxon>Heliantheae alliance</taxon>
        <taxon>Madieae</taxon>
        <taxon>Madiinae</taxon>
        <taxon>Deinandra</taxon>
    </lineage>
</organism>
<keyword evidence="8 12" id="KW-1133">Transmembrane helix</keyword>
<evidence type="ECO:0000313" key="14">
    <source>
        <dbReference type="EMBL" id="KAK9069475.1"/>
    </source>
</evidence>
<evidence type="ECO:0000256" key="12">
    <source>
        <dbReference type="SAM" id="Phobius"/>
    </source>
</evidence>
<dbReference type="GO" id="GO:0016020">
    <property type="term" value="C:membrane"/>
    <property type="evidence" value="ECO:0007669"/>
    <property type="project" value="UniProtKB-SubCell"/>
</dbReference>
<evidence type="ECO:0000256" key="6">
    <source>
        <dbReference type="ARBA" id="ARBA00022723"/>
    </source>
</evidence>
<dbReference type="InterPro" id="IPR001841">
    <property type="entry name" value="Znf_RING"/>
</dbReference>
<comment type="subcellular location">
    <subcellularLocation>
        <location evidence="2">Membrane</location>
        <topology evidence="2">Single-pass membrane protein</topology>
    </subcellularLocation>
</comment>
<dbReference type="InterPro" id="IPR013083">
    <property type="entry name" value="Znf_RING/FYVE/PHD"/>
</dbReference>
<evidence type="ECO:0000256" key="3">
    <source>
        <dbReference type="ARBA" id="ARBA00012483"/>
    </source>
</evidence>
<keyword evidence="11" id="KW-0863">Zinc-finger</keyword>
<dbReference type="Proteomes" id="UP001408789">
    <property type="component" value="Unassembled WGS sequence"/>
</dbReference>
<reference evidence="14 15" key="1">
    <citation type="submission" date="2024-04" db="EMBL/GenBank/DDBJ databases">
        <title>The reference genome of an endangered Asteraceae, Deinandra increscens subsp. villosa, native to the Central Coast of California.</title>
        <authorList>
            <person name="Guilliams M."/>
            <person name="Hasenstab-Lehman K."/>
            <person name="Meyer R."/>
            <person name="Mcevoy S."/>
        </authorList>
    </citation>
    <scope>NUCLEOTIDE SEQUENCE [LARGE SCALE GENOMIC DNA]</scope>
    <source>
        <tissue evidence="14">Leaf</tissue>
    </source>
</reference>
<feature type="domain" description="RING-type" evidence="13">
    <location>
        <begin position="112"/>
        <end position="154"/>
    </location>
</feature>
<dbReference type="GO" id="GO:0016567">
    <property type="term" value="P:protein ubiquitination"/>
    <property type="evidence" value="ECO:0007669"/>
    <property type="project" value="InterPro"/>
</dbReference>
<name>A0AAP0D6E1_9ASTR</name>
<keyword evidence="15" id="KW-1185">Reference proteome</keyword>
<evidence type="ECO:0000256" key="2">
    <source>
        <dbReference type="ARBA" id="ARBA00004167"/>
    </source>
</evidence>
<keyword evidence="4" id="KW-0808">Transferase</keyword>
<keyword evidence="5 12" id="KW-0812">Transmembrane</keyword>
<comment type="similarity">
    <text evidence="10">Belongs to the RING-type zinc finger family. ATL subfamily.</text>
</comment>
<keyword evidence="7" id="KW-0862">Zinc</keyword>
<evidence type="ECO:0000256" key="8">
    <source>
        <dbReference type="ARBA" id="ARBA00022989"/>
    </source>
</evidence>
<keyword evidence="9 12" id="KW-0472">Membrane</keyword>
<dbReference type="GO" id="GO:0061630">
    <property type="term" value="F:ubiquitin protein ligase activity"/>
    <property type="evidence" value="ECO:0007669"/>
    <property type="project" value="UniProtKB-EC"/>
</dbReference>
<dbReference type="EC" id="2.3.2.27" evidence="3"/>
<evidence type="ECO:0000256" key="5">
    <source>
        <dbReference type="ARBA" id="ARBA00022692"/>
    </source>
</evidence>
<evidence type="ECO:0000256" key="9">
    <source>
        <dbReference type="ARBA" id="ARBA00023136"/>
    </source>
</evidence>
<proteinExistence type="inferred from homology"/>
<feature type="transmembrane region" description="Helical" evidence="12">
    <location>
        <begin position="43"/>
        <end position="64"/>
    </location>
</feature>
<evidence type="ECO:0000256" key="4">
    <source>
        <dbReference type="ARBA" id="ARBA00022679"/>
    </source>
</evidence>
<protein>
    <recommendedName>
        <fullName evidence="3">RING-type E3 ubiquitin transferase</fullName>
        <ecNumber evidence="3">2.3.2.27</ecNumber>
    </recommendedName>
</protein>
<evidence type="ECO:0000313" key="15">
    <source>
        <dbReference type="Proteomes" id="UP001408789"/>
    </source>
</evidence>
<gene>
    <name evidence="14" type="ORF">SSX86_011379</name>
</gene>
<dbReference type="AlphaFoldDB" id="A0AAP0D6E1"/>
<dbReference type="Pfam" id="PF13639">
    <property type="entry name" value="zf-RING_2"/>
    <property type="match status" value="1"/>
</dbReference>
<dbReference type="GO" id="GO:0008270">
    <property type="term" value="F:zinc ion binding"/>
    <property type="evidence" value="ECO:0007669"/>
    <property type="project" value="UniProtKB-KW"/>
</dbReference>
<accession>A0AAP0D6E1</accession>
<keyword evidence="6" id="KW-0479">Metal-binding</keyword>
<dbReference type="CDD" id="cd16461">
    <property type="entry name" value="RING-H2_EL5-like"/>
    <property type="match status" value="1"/>
</dbReference>
<evidence type="ECO:0000256" key="7">
    <source>
        <dbReference type="ARBA" id="ARBA00022833"/>
    </source>
</evidence>
<sequence length="203" mass="22553">MYIYSRKLLVHTHLSERWATMTTTPTPSPSSQSSGHNNFDANIIMVLSVLVCAVICSLALNSIIRSVLRCTMVVGSETSAKLASGIKKRVLKTFPTFNYWHGLQLPGLDKECVICLCDFSKGERVKILPKCNHGFHVHCIDKWLRSHSTCPTCRNSLSDICQKILTSRNCNSAGSSQREEQGSSNTSIVSIVPLQHEGLLRNY</sequence>
<evidence type="ECO:0000256" key="10">
    <source>
        <dbReference type="ARBA" id="ARBA00024209"/>
    </source>
</evidence>
<dbReference type="SMART" id="SM00184">
    <property type="entry name" value="RING"/>
    <property type="match status" value="1"/>
</dbReference>
<dbReference type="PANTHER" id="PTHR46905:SF18">
    <property type="entry name" value="RING-TYPE E3 UBIQUITIN TRANSFERASE"/>
    <property type="match status" value="1"/>
</dbReference>
<dbReference type="EMBL" id="JBCNJP010000013">
    <property type="protein sequence ID" value="KAK9069475.1"/>
    <property type="molecule type" value="Genomic_DNA"/>
</dbReference>
<dbReference type="PROSITE" id="PS50089">
    <property type="entry name" value="ZF_RING_2"/>
    <property type="match status" value="1"/>
</dbReference>
<dbReference type="InterPro" id="IPR044602">
    <property type="entry name" value="ATL10/ATL72-79-like"/>
</dbReference>
<evidence type="ECO:0000259" key="13">
    <source>
        <dbReference type="PROSITE" id="PS50089"/>
    </source>
</evidence>
<comment type="catalytic activity">
    <reaction evidence="1">
        <text>S-ubiquitinyl-[E2 ubiquitin-conjugating enzyme]-L-cysteine + [acceptor protein]-L-lysine = [E2 ubiquitin-conjugating enzyme]-L-cysteine + N(6)-ubiquitinyl-[acceptor protein]-L-lysine.</text>
        <dbReference type="EC" id="2.3.2.27"/>
    </reaction>
</comment>
<dbReference type="SUPFAM" id="SSF57850">
    <property type="entry name" value="RING/U-box"/>
    <property type="match status" value="1"/>
</dbReference>
<dbReference type="Gene3D" id="3.30.40.10">
    <property type="entry name" value="Zinc/RING finger domain, C3HC4 (zinc finger)"/>
    <property type="match status" value="1"/>
</dbReference>
<evidence type="ECO:0000256" key="11">
    <source>
        <dbReference type="PROSITE-ProRule" id="PRU00175"/>
    </source>
</evidence>
<comment type="caution">
    <text evidence="14">The sequence shown here is derived from an EMBL/GenBank/DDBJ whole genome shotgun (WGS) entry which is preliminary data.</text>
</comment>